<accession>A0A1F7UR93</accession>
<dbReference type="PIRSF" id="PIRSF019169">
    <property type="entry name" value="PilM"/>
    <property type="match status" value="1"/>
</dbReference>
<dbReference type="NCBIfam" id="TIGR01175">
    <property type="entry name" value="pilM"/>
    <property type="match status" value="1"/>
</dbReference>
<dbReference type="InterPro" id="IPR005883">
    <property type="entry name" value="PilM"/>
</dbReference>
<name>A0A1F7UR93_9BACT</name>
<dbReference type="CDD" id="cd24049">
    <property type="entry name" value="ASKHA_NBD_PilM"/>
    <property type="match status" value="1"/>
</dbReference>
<reference evidence="1 2" key="1">
    <citation type="journal article" date="2016" name="Nat. Commun.">
        <title>Thousands of microbial genomes shed light on interconnected biogeochemical processes in an aquifer system.</title>
        <authorList>
            <person name="Anantharaman K."/>
            <person name="Brown C.T."/>
            <person name="Hug L.A."/>
            <person name="Sharon I."/>
            <person name="Castelle C.J."/>
            <person name="Probst A.J."/>
            <person name="Thomas B.C."/>
            <person name="Singh A."/>
            <person name="Wilkins M.J."/>
            <person name="Karaoz U."/>
            <person name="Brodie E.L."/>
            <person name="Williams K.H."/>
            <person name="Hubbard S.S."/>
            <person name="Banfield J.F."/>
        </authorList>
    </citation>
    <scope>NUCLEOTIDE SEQUENCE [LARGE SCALE GENOMIC DNA]</scope>
</reference>
<evidence type="ECO:0000313" key="2">
    <source>
        <dbReference type="Proteomes" id="UP000176846"/>
    </source>
</evidence>
<dbReference type="PANTHER" id="PTHR32432">
    <property type="entry name" value="CELL DIVISION PROTEIN FTSA-RELATED"/>
    <property type="match status" value="1"/>
</dbReference>
<dbReference type="AlphaFoldDB" id="A0A1F7UR93"/>
<evidence type="ECO:0008006" key="3">
    <source>
        <dbReference type="Google" id="ProtNLM"/>
    </source>
</evidence>
<dbReference type="PANTHER" id="PTHR32432:SF3">
    <property type="entry name" value="ETHANOLAMINE UTILIZATION PROTEIN EUTJ"/>
    <property type="match status" value="1"/>
</dbReference>
<dbReference type="Proteomes" id="UP000176846">
    <property type="component" value="Unassembled WGS sequence"/>
</dbReference>
<sequence length="351" mass="38835">MLFALKNAPIAFGLDISDTTVKIAQLRRSGRSFVAELIKEIIIPQGLVKNGEIQNVQQLASELTKLLSPFRKQLTDGVIASLPESKTFIQTIIIPKGNESTLPVQLAESLPEYLPLPLEEMYQDNAMISETNNNWQIVIGAAPKTIVDNYIQLLESMHLIPVALDIQAMAMARTLLPVKEPQYRTRAIIDIGRHHASLIVHDQNTIQFTMSLPISGDQITDNIAKELNLSSDQAEKAKIICGLDPNKCEGVLRTVLEGIIDNLVKKISEALDFYQDHFINSRDIEEIILTGGGAYLLNLDQVLSEILRVPTKLGDPWENTHITSFPNLKAPLQYSTVIGLALRGANGEETV</sequence>
<comment type="caution">
    <text evidence="1">The sequence shown here is derived from an EMBL/GenBank/DDBJ whole genome shotgun (WGS) entry which is preliminary data.</text>
</comment>
<dbReference type="Gene3D" id="3.30.1490.300">
    <property type="match status" value="1"/>
</dbReference>
<organism evidence="1 2">
    <name type="scientific">Candidatus Uhrbacteria bacterium RIFCSPLOWO2_01_FULL_47_25</name>
    <dbReference type="NCBI Taxonomy" id="1802402"/>
    <lineage>
        <taxon>Bacteria</taxon>
        <taxon>Candidatus Uhriibacteriota</taxon>
    </lineage>
</organism>
<dbReference type="Gene3D" id="3.30.420.40">
    <property type="match status" value="2"/>
</dbReference>
<evidence type="ECO:0000313" key="1">
    <source>
        <dbReference type="EMBL" id="OGL80244.1"/>
    </source>
</evidence>
<dbReference type="InterPro" id="IPR050696">
    <property type="entry name" value="FtsA/MreB"/>
</dbReference>
<dbReference type="InterPro" id="IPR043129">
    <property type="entry name" value="ATPase_NBD"/>
</dbReference>
<protein>
    <recommendedName>
        <fullName evidence="3">SHS2 domain-containing protein</fullName>
    </recommendedName>
</protein>
<proteinExistence type="predicted"/>
<gene>
    <name evidence="1" type="ORF">A2936_02655</name>
</gene>
<dbReference type="SUPFAM" id="SSF53067">
    <property type="entry name" value="Actin-like ATPase domain"/>
    <property type="match status" value="2"/>
</dbReference>
<dbReference type="Pfam" id="PF11104">
    <property type="entry name" value="PilM_2"/>
    <property type="match status" value="1"/>
</dbReference>
<dbReference type="EMBL" id="MGEK01000039">
    <property type="protein sequence ID" value="OGL80244.1"/>
    <property type="molecule type" value="Genomic_DNA"/>
</dbReference>